<sequence length="223" mass="24891">MTAVFSHGRLRLYLLKLLDAGPKHGYELIRRLEERFLGYYAPSAGTIYPRLQRMEVEGRVTHTAAGGRKVYEITDAGRAELRQRAREVADLESDIRSVVAELAGLTGETQTEVPEPTREYPGQSSVRERPDELSVRERPGESRGAARRSRPSQPIQPTRLTRLTPRAAPGATPTGTEELDHRLAAFVVEVRSLVGERQLTEAQLGTAIRMLDGTIDGLRRLLR</sequence>
<dbReference type="Pfam" id="PF03551">
    <property type="entry name" value="PadR"/>
    <property type="match status" value="1"/>
</dbReference>
<feature type="compositionally biased region" description="Basic and acidic residues" evidence="1">
    <location>
        <begin position="126"/>
        <end position="141"/>
    </location>
</feature>
<dbReference type="PANTHER" id="PTHR43252:SF7">
    <property type="entry name" value="TRANSCRIPTIONAL REGULATOR YQJI"/>
    <property type="match status" value="1"/>
</dbReference>
<dbReference type="Proteomes" id="UP000578819">
    <property type="component" value="Unassembled WGS sequence"/>
</dbReference>
<dbReference type="InterPro" id="IPR005149">
    <property type="entry name" value="Tscrpt_reg_PadR_N"/>
</dbReference>
<organism evidence="3 4">
    <name type="scientific">Micromonospora polyrhachis</name>
    <dbReference type="NCBI Taxonomy" id="1282883"/>
    <lineage>
        <taxon>Bacteria</taxon>
        <taxon>Bacillati</taxon>
        <taxon>Actinomycetota</taxon>
        <taxon>Actinomycetes</taxon>
        <taxon>Micromonosporales</taxon>
        <taxon>Micromonosporaceae</taxon>
        <taxon>Micromonospora</taxon>
    </lineage>
</organism>
<feature type="region of interest" description="Disordered" evidence="1">
    <location>
        <begin position="106"/>
        <end position="178"/>
    </location>
</feature>
<dbReference type="RefSeq" id="WP_184535964.1">
    <property type="nucleotide sequence ID" value="NZ_JACHJW010000001.1"/>
</dbReference>
<accession>A0A7W7WRC0</accession>
<keyword evidence="3" id="KW-0238">DNA-binding</keyword>
<dbReference type="InterPro" id="IPR036388">
    <property type="entry name" value="WH-like_DNA-bd_sf"/>
</dbReference>
<feature type="domain" description="Transcription regulator PadR N-terminal" evidence="2">
    <location>
        <begin position="14"/>
        <end position="82"/>
    </location>
</feature>
<comment type="caution">
    <text evidence="3">The sequence shown here is derived from an EMBL/GenBank/DDBJ whole genome shotgun (WGS) entry which is preliminary data.</text>
</comment>
<dbReference type="SUPFAM" id="SSF46785">
    <property type="entry name" value="Winged helix' DNA-binding domain"/>
    <property type="match status" value="1"/>
</dbReference>
<evidence type="ECO:0000256" key="1">
    <source>
        <dbReference type="SAM" id="MobiDB-lite"/>
    </source>
</evidence>
<dbReference type="AlphaFoldDB" id="A0A7W7WRC0"/>
<proteinExistence type="predicted"/>
<protein>
    <submittedName>
        <fullName evidence="3">DNA-binding PadR family transcriptional regulator</fullName>
    </submittedName>
</protein>
<dbReference type="EMBL" id="JACHJW010000001">
    <property type="protein sequence ID" value="MBB4960153.1"/>
    <property type="molecule type" value="Genomic_DNA"/>
</dbReference>
<gene>
    <name evidence="3" type="ORF">FHR38_003886</name>
</gene>
<evidence type="ECO:0000259" key="2">
    <source>
        <dbReference type="Pfam" id="PF03551"/>
    </source>
</evidence>
<dbReference type="InterPro" id="IPR036390">
    <property type="entry name" value="WH_DNA-bd_sf"/>
</dbReference>
<name>A0A7W7WRC0_9ACTN</name>
<dbReference type="Gene3D" id="1.10.10.10">
    <property type="entry name" value="Winged helix-like DNA-binding domain superfamily/Winged helix DNA-binding domain"/>
    <property type="match status" value="1"/>
</dbReference>
<reference evidence="3 4" key="1">
    <citation type="submission" date="2020-08" db="EMBL/GenBank/DDBJ databases">
        <title>Sequencing the genomes of 1000 actinobacteria strains.</title>
        <authorList>
            <person name="Klenk H.-P."/>
        </authorList>
    </citation>
    <scope>NUCLEOTIDE SEQUENCE [LARGE SCALE GENOMIC DNA]</scope>
    <source>
        <strain evidence="3 4">DSM 45886</strain>
    </source>
</reference>
<evidence type="ECO:0000313" key="3">
    <source>
        <dbReference type="EMBL" id="MBB4960153.1"/>
    </source>
</evidence>
<dbReference type="GO" id="GO:0003677">
    <property type="term" value="F:DNA binding"/>
    <property type="evidence" value="ECO:0007669"/>
    <property type="project" value="UniProtKB-KW"/>
</dbReference>
<dbReference type="PANTHER" id="PTHR43252">
    <property type="entry name" value="TRANSCRIPTIONAL REGULATOR YQJI"/>
    <property type="match status" value="1"/>
</dbReference>
<feature type="compositionally biased region" description="Polar residues" evidence="1">
    <location>
        <begin position="151"/>
        <end position="161"/>
    </location>
</feature>
<keyword evidence="4" id="KW-1185">Reference proteome</keyword>
<evidence type="ECO:0000313" key="4">
    <source>
        <dbReference type="Proteomes" id="UP000578819"/>
    </source>
</evidence>